<feature type="region of interest" description="Disordered" evidence="1">
    <location>
        <begin position="93"/>
        <end position="125"/>
    </location>
</feature>
<dbReference type="Proteomes" id="UP000827092">
    <property type="component" value="Unassembled WGS sequence"/>
</dbReference>
<reference evidence="2 3" key="1">
    <citation type="journal article" date="2022" name="Nat. Ecol. Evol.">
        <title>A masculinizing supergene underlies an exaggerated male reproductive morph in a spider.</title>
        <authorList>
            <person name="Hendrickx F."/>
            <person name="De Corte Z."/>
            <person name="Sonet G."/>
            <person name="Van Belleghem S.M."/>
            <person name="Kostlbacher S."/>
            <person name="Vangestel C."/>
        </authorList>
    </citation>
    <scope>NUCLEOTIDE SEQUENCE [LARGE SCALE GENOMIC DNA]</scope>
    <source>
        <strain evidence="2">W744_W776</strain>
    </source>
</reference>
<sequence length="125" mass="13876">MPPIKPFHRESPYPVSWIQGSSSKRATCSISRRRLPLQKGMTSRHLNMGGARLLGPRGIDGPLDQARPVMCCHASVPRPAIWLSPRDTQEDSSGMLMIPLPHHSGLSMSQRRERDSLGVVRKSSL</sequence>
<evidence type="ECO:0000313" key="3">
    <source>
        <dbReference type="Proteomes" id="UP000827092"/>
    </source>
</evidence>
<keyword evidence="3" id="KW-1185">Reference proteome</keyword>
<name>A0AAV6URB2_9ARAC</name>
<dbReference type="EMBL" id="JAFNEN010000289">
    <property type="protein sequence ID" value="KAG8186790.1"/>
    <property type="molecule type" value="Genomic_DNA"/>
</dbReference>
<proteinExistence type="predicted"/>
<evidence type="ECO:0000256" key="1">
    <source>
        <dbReference type="SAM" id="MobiDB-lite"/>
    </source>
</evidence>
<protein>
    <submittedName>
        <fullName evidence="2">Uncharacterized protein</fullName>
    </submittedName>
</protein>
<gene>
    <name evidence="2" type="ORF">JTE90_010684</name>
</gene>
<evidence type="ECO:0000313" key="2">
    <source>
        <dbReference type="EMBL" id="KAG8186790.1"/>
    </source>
</evidence>
<organism evidence="2 3">
    <name type="scientific">Oedothorax gibbosus</name>
    <dbReference type="NCBI Taxonomy" id="931172"/>
    <lineage>
        <taxon>Eukaryota</taxon>
        <taxon>Metazoa</taxon>
        <taxon>Ecdysozoa</taxon>
        <taxon>Arthropoda</taxon>
        <taxon>Chelicerata</taxon>
        <taxon>Arachnida</taxon>
        <taxon>Araneae</taxon>
        <taxon>Araneomorphae</taxon>
        <taxon>Entelegynae</taxon>
        <taxon>Araneoidea</taxon>
        <taxon>Linyphiidae</taxon>
        <taxon>Erigoninae</taxon>
        <taxon>Oedothorax</taxon>
    </lineage>
</organism>
<comment type="caution">
    <text evidence="2">The sequence shown here is derived from an EMBL/GenBank/DDBJ whole genome shotgun (WGS) entry which is preliminary data.</text>
</comment>
<dbReference type="AlphaFoldDB" id="A0AAV6URB2"/>
<accession>A0AAV6URB2</accession>